<reference evidence="1 2" key="1">
    <citation type="journal article" date="2010" name="Science">
        <title>Genomic comparison of the ants Camponotus floridanus and Harpegnathos saltator.</title>
        <authorList>
            <person name="Bonasio R."/>
            <person name="Zhang G."/>
            <person name="Ye C."/>
            <person name="Mutti N.S."/>
            <person name="Fang X."/>
            <person name="Qin N."/>
            <person name="Donahue G."/>
            <person name="Yang P."/>
            <person name="Li Q."/>
            <person name="Li C."/>
            <person name="Zhang P."/>
            <person name="Huang Z."/>
            <person name="Berger S.L."/>
            <person name="Reinberg D."/>
            <person name="Wang J."/>
            <person name="Liebig J."/>
        </authorList>
    </citation>
    <scope>NUCLEOTIDE SEQUENCE [LARGE SCALE GENOMIC DNA]</scope>
    <source>
        <strain evidence="2">C129</strain>
    </source>
</reference>
<evidence type="ECO:0000313" key="2">
    <source>
        <dbReference type="Proteomes" id="UP000000311"/>
    </source>
</evidence>
<dbReference type="AlphaFoldDB" id="E2AB74"/>
<protein>
    <submittedName>
        <fullName evidence="1">Uncharacterized protein</fullName>
    </submittedName>
</protein>
<organism evidence="2">
    <name type="scientific">Camponotus floridanus</name>
    <name type="common">Florida carpenter ant</name>
    <dbReference type="NCBI Taxonomy" id="104421"/>
    <lineage>
        <taxon>Eukaryota</taxon>
        <taxon>Metazoa</taxon>
        <taxon>Ecdysozoa</taxon>
        <taxon>Arthropoda</taxon>
        <taxon>Hexapoda</taxon>
        <taxon>Insecta</taxon>
        <taxon>Pterygota</taxon>
        <taxon>Neoptera</taxon>
        <taxon>Endopterygota</taxon>
        <taxon>Hymenoptera</taxon>
        <taxon>Apocrita</taxon>
        <taxon>Aculeata</taxon>
        <taxon>Formicoidea</taxon>
        <taxon>Formicidae</taxon>
        <taxon>Formicinae</taxon>
        <taxon>Camponotus</taxon>
    </lineage>
</organism>
<gene>
    <name evidence="1" type="ORF">EAG_01090</name>
</gene>
<name>E2AB74_CAMFO</name>
<keyword evidence="2" id="KW-1185">Reference proteome</keyword>
<proteinExistence type="predicted"/>
<dbReference type="InParanoid" id="E2AB74"/>
<dbReference type="Proteomes" id="UP000000311">
    <property type="component" value="Unassembled WGS sequence"/>
</dbReference>
<dbReference type="EMBL" id="GL438234">
    <property type="protein sequence ID" value="EFN69350.1"/>
    <property type="molecule type" value="Genomic_DNA"/>
</dbReference>
<evidence type="ECO:0000313" key="1">
    <source>
        <dbReference type="EMBL" id="EFN69350.1"/>
    </source>
</evidence>
<sequence>MSIGVTGSLVTNDWSHTTIARMQNAQFDFAFLDDSKRDRFRENGEEYFSPVAPVPWMTTIVKKSDSVLMQTLLTERSAAGRVDSRRALSNMSDDYISGSDSFRYNGGQENWGIRKRNIGVCESCIYRFVAQSPYYTAAVDTTLHRGLIENNISDNSFNLSHGRYWPSVDITFSGSLVSHETRCCCRGVNVIAAESCGVTKLRWVRAALWSSCESPKNASNIGVKAHNPINPSLVNGPIRTQFNIRTKMLRAVLLHPRYRSCDAGNAQGPSPRVAMKSPQSFHRLAWAI</sequence>
<accession>E2AB74</accession>